<evidence type="ECO:0000313" key="1">
    <source>
        <dbReference type="EMBL" id="GEU33499.1"/>
    </source>
</evidence>
<dbReference type="EMBL" id="BKCJ010000471">
    <property type="protein sequence ID" value="GEU33499.1"/>
    <property type="molecule type" value="Genomic_DNA"/>
</dbReference>
<reference evidence="1" key="1">
    <citation type="journal article" date="2019" name="Sci. Rep.">
        <title>Draft genome of Tanacetum cinerariifolium, the natural source of mosquito coil.</title>
        <authorList>
            <person name="Yamashiro T."/>
            <person name="Shiraishi A."/>
            <person name="Satake H."/>
            <person name="Nakayama K."/>
        </authorList>
    </citation>
    <scope>NUCLEOTIDE SEQUENCE</scope>
</reference>
<dbReference type="AlphaFoldDB" id="A0A6L2J9G3"/>
<name>A0A6L2J9G3_TANCI</name>
<gene>
    <name evidence="1" type="ORF">Tci_005477</name>
</gene>
<protein>
    <submittedName>
        <fullName evidence="1">Protein TSS</fullName>
    </submittedName>
</protein>
<organism evidence="1">
    <name type="scientific">Tanacetum cinerariifolium</name>
    <name type="common">Dalmatian daisy</name>
    <name type="synonym">Chrysanthemum cinerariifolium</name>
    <dbReference type="NCBI Taxonomy" id="118510"/>
    <lineage>
        <taxon>Eukaryota</taxon>
        <taxon>Viridiplantae</taxon>
        <taxon>Streptophyta</taxon>
        <taxon>Embryophyta</taxon>
        <taxon>Tracheophyta</taxon>
        <taxon>Spermatophyta</taxon>
        <taxon>Magnoliopsida</taxon>
        <taxon>eudicotyledons</taxon>
        <taxon>Gunneridae</taxon>
        <taxon>Pentapetalae</taxon>
        <taxon>asterids</taxon>
        <taxon>campanulids</taxon>
        <taxon>Asterales</taxon>
        <taxon>Asteraceae</taxon>
        <taxon>Asteroideae</taxon>
        <taxon>Anthemideae</taxon>
        <taxon>Anthemidinae</taxon>
        <taxon>Tanacetum</taxon>
    </lineage>
</organism>
<proteinExistence type="predicted"/>
<comment type="caution">
    <text evidence="1">The sequence shown here is derived from an EMBL/GenBank/DDBJ whole genome shotgun (WGS) entry which is preliminary data.</text>
</comment>
<accession>A0A6L2J9G3</accession>
<sequence>MGNLAESQPEASATENESALKKLVSDVAAFTRLKESKTGLHRTVYSVELIDQSQKYDNEGSLIAHRSRLHPGTRYLARGLDSCYSTGTCERHQHKRYHYNYHE</sequence>